<dbReference type="Proteomes" id="UP001501442">
    <property type="component" value="Unassembled WGS sequence"/>
</dbReference>
<evidence type="ECO:0000256" key="4">
    <source>
        <dbReference type="ARBA" id="ARBA00023136"/>
    </source>
</evidence>
<name>A0ABP8U4Q8_9ACTN</name>
<sequence>MSGAGTVLSVVVGALFVVTGGVKVIGLRQSLAVRDHFGMASGVWRAIGLLESAGGVGVLLGAEVDLLGLLASSGLALLMLGAVASRLRVRDPARMLLVDLAVLALVVATAAAHLAE</sequence>
<protein>
    <recommendedName>
        <fullName evidence="8">DoxX family protein</fullName>
    </recommendedName>
</protein>
<evidence type="ECO:0008006" key="8">
    <source>
        <dbReference type="Google" id="ProtNLM"/>
    </source>
</evidence>
<accession>A0ABP8U4Q8</accession>
<proteinExistence type="predicted"/>
<dbReference type="Pfam" id="PF13564">
    <property type="entry name" value="DoxX_2"/>
    <property type="match status" value="1"/>
</dbReference>
<keyword evidence="4 5" id="KW-0472">Membrane</keyword>
<dbReference type="InterPro" id="IPR032808">
    <property type="entry name" value="DoxX"/>
</dbReference>
<comment type="subcellular location">
    <subcellularLocation>
        <location evidence="1">Membrane</location>
        <topology evidence="1">Multi-pass membrane protein</topology>
    </subcellularLocation>
</comment>
<comment type="caution">
    <text evidence="6">The sequence shown here is derived from an EMBL/GenBank/DDBJ whole genome shotgun (WGS) entry which is preliminary data.</text>
</comment>
<feature type="transmembrane region" description="Helical" evidence="5">
    <location>
        <begin position="96"/>
        <end position="115"/>
    </location>
</feature>
<keyword evidence="2 5" id="KW-0812">Transmembrane</keyword>
<evidence type="ECO:0000256" key="5">
    <source>
        <dbReference type="SAM" id="Phobius"/>
    </source>
</evidence>
<evidence type="ECO:0000256" key="1">
    <source>
        <dbReference type="ARBA" id="ARBA00004141"/>
    </source>
</evidence>
<feature type="transmembrane region" description="Helical" evidence="5">
    <location>
        <begin position="66"/>
        <end position="84"/>
    </location>
</feature>
<evidence type="ECO:0000256" key="2">
    <source>
        <dbReference type="ARBA" id="ARBA00022692"/>
    </source>
</evidence>
<keyword evidence="7" id="KW-1185">Reference proteome</keyword>
<keyword evidence="3 5" id="KW-1133">Transmembrane helix</keyword>
<organism evidence="6 7">
    <name type="scientific">Actinoallomurus vinaceus</name>
    <dbReference type="NCBI Taxonomy" id="1080074"/>
    <lineage>
        <taxon>Bacteria</taxon>
        <taxon>Bacillati</taxon>
        <taxon>Actinomycetota</taxon>
        <taxon>Actinomycetes</taxon>
        <taxon>Streptosporangiales</taxon>
        <taxon>Thermomonosporaceae</taxon>
        <taxon>Actinoallomurus</taxon>
    </lineage>
</organism>
<evidence type="ECO:0000313" key="7">
    <source>
        <dbReference type="Proteomes" id="UP001501442"/>
    </source>
</evidence>
<feature type="transmembrane region" description="Helical" evidence="5">
    <location>
        <begin position="6"/>
        <end position="25"/>
    </location>
</feature>
<evidence type="ECO:0000256" key="3">
    <source>
        <dbReference type="ARBA" id="ARBA00022989"/>
    </source>
</evidence>
<evidence type="ECO:0000313" key="6">
    <source>
        <dbReference type="EMBL" id="GAA4620540.1"/>
    </source>
</evidence>
<gene>
    <name evidence="6" type="ORF">GCM10023196_004940</name>
</gene>
<dbReference type="EMBL" id="BAABHK010000001">
    <property type="protein sequence ID" value="GAA4620540.1"/>
    <property type="molecule type" value="Genomic_DNA"/>
</dbReference>
<reference evidence="7" key="1">
    <citation type="journal article" date="2019" name="Int. J. Syst. Evol. Microbiol.">
        <title>The Global Catalogue of Microorganisms (GCM) 10K type strain sequencing project: providing services to taxonomists for standard genome sequencing and annotation.</title>
        <authorList>
            <consortium name="The Broad Institute Genomics Platform"/>
            <consortium name="The Broad Institute Genome Sequencing Center for Infectious Disease"/>
            <person name="Wu L."/>
            <person name="Ma J."/>
        </authorList>
    </citation>
    <scope>NUCLEOTIDE SEQUENCE [LARGE SCALE GENOMIC DNA]</scope>
    <source>
        <strain evidence="7">JCM 17939</strain>
    </source>
</reference>
<feature type="transmembrane region" description="Helical" evidence="5">
    <location>
        <begin position="37"/>
        <end position="60"/>
    </location>
</feature>